<dbReference type="InterPro" id="IPR044751">
    <property type="entry name" value="Ion_transp-like_CBS"/>
</dbReference>
<dbReference type="InterPro" id="IPR000644">
    <property type="entry name" value="CBS_dom"/>
</dbReference>
<evidence type="ECO:0000256" key="2">
    <source>
        <dbReference type="ARBA" id="ARBA00022692"/>
    </source>
</evidence>
<dbReference type="CDD" id="cd04590">
    <property type="entry name" value="CBS_pair_CorC_HlyC_assoc"/>
    <property type="match status" value="1"/>
</dbReference>
<evidence type="ECO:0000256" key="8">
    <source>
        <dbReference type="PROSITE-ProRule" id="PRU01193"/>
    </source>
</evidence>
<dbReference type="InterPro" id="IPR046342">
    <property type="entry name" value="CBS_dom_sf"/>
</dbReference>
<evidence type="ECO:0000256" key="7">
    <source>
        <dbReference type="PROSITE-ProRule" id="PRU00703"/>
    </source>
</evidence>
<feature type="transmembrane region" description="Helical" evidence="9">
    <location>
        <begin position="6"/>
        <end position="26"/>
    </location>
</feature>
<evidence type="ECO:0000313" key="15">
    <source>
        <dbReference type="Proteomes" id="UP000249300"/>
    </source>
</evidence>
<dbReference type="Pfam" id="PF03471">
    <property type="entry name" value="CorC_HlyC"/>
    <property type="match status" value="1"/>
</dbReference>
<dbReference type="GO" id="GO:0005886">
    <property type="term" value="C:plasma membrane"/>
    <property type="evidence" value="ECO:0007669"/>
    <property type="project" value="TreeGrafter"/>
</dbReference>
<dbReference type="PANTHER" id="PTHR22777">
    <property type="entry name" value="HEMOLYSIN-RELATED"/>
    <property type="match status" value="1"/>
</dbReference>
<dbReference type="PROSITE" id="PS51846">
    <property type="entry name" value="CNNM"/>
    <property type="match status" value="1"/>
</dbReference>
<keyword evidence="6 8" id="KW-0472">Membrane</keyword>
<gene>
    <name evidence="13" type="primary">yfjD</name>
    <name evidence="12" type="ORF">HQ38_02435</name>
    <name evidence="13" type="ORF">NCTC12858_01339</name>
</gene>
<dbReference type="KEGG" id="pcre:NCTC12858_01339"/>
<dbReference type="SUPFAM" id="SSF54631">
    <property type="entry name" value="CBS-domain pair"/>
    <property type="match status" value="1"/>
</dbReference>
<dbReference type="STRING" id="393921.HQ45_09435"/>
<dbReference type="SUPFAM" id="SSF56176">
    <property type="entry name" value="FAD-binding/transporter-associated domain-like"/>
    <property type="match status" value="1"/>
</dbReference>
<evidence type="ECO:0000256" key="9">
    <source>
        <dbReference type="SAM" id="Phobius"/>
    </source>
</evidence>
<dbReference type="AlphaFoldDB" id="A0A0A2G0A3"/>
<evidence type="ECO:0000259" key="11">
    <source>
        <dbReference type="PROSITE" id="PS51846"/>
    </source>
</evidence>
<feature type="transmembrane region" description="Helical" evidence="9">
    <location>
        <begin position="55"/>
        <end position="73"/>
    </location>
</feature>
<dbReference type="SMART" id="SM01091">
    <property type="entry name" value="CorC_HlyC"/>
    <property type="match status" value="1"/>
</dbReference>
<feature type="transmembrane region" description="Helical" evidence="9">
    <location>
        <begin position="124"/>
        <end position="142"/>
    </location>
</feature>
<reference evidence="13 15" key="2">
    <citation type="submission" date="2018-06" db="EMBL/GenBank/DDBJ databases">
        <authorList>
            <consortium name="Pathogen Informatics"/>
            <person name="Doyle S."/>
        </authorList>
    </citation>
    <scope>NUCLEOTIDE SEQUENCE [LARGE SCALE GENOMIC DNA]</scope>
    <source>
        <strain evidence="13 15">NCTC12858</strain>
    </source>
</reference>
<dbReference type="GO" id="GO:0050660">
    <property type="term" value="F:flavin adenine dinucleotide binding"/>
    <property type="evidence" value="ECO:0007669"/>
    <property type="project" value="InterPro"/>
</dbReference>
<dbReference type="eggNOG" id="COG1253">
    <property type="taxonomic scope" value="Bacteria"/>
</dbReference>
<dbReference type="RefSeq" id="WP_023936736.1">
    <property type="nucleotide sequence ID" value="NZ_FUXH01000004.1"/>
</dbReference>
<dbReference type="Pfam" id="PF00571">
    <property type="entry name" value="CBS"/>
    <property type="match status" value="1"/>
</dbReference>
<protein>
    <submittedName>
        <fullName evidence="12">Hemolysin</fullName>
    </submittedName>
    <submittedName>
        <fullName evidence="13">Mg2+ and Co2+ transporter CorB</fullName>
    </submittedName>
</protein>
<dbReference type="EMBL" id="LS483447">
    <property type="protein sequence ID" value="SQH73479.1"/>
    <property type="molecule type" value="Genomic_DNA"/>
</dbReference>
<keyword evidence="2 8" id="KW-0812">Transmembrane</keyword>
<dbReference type="PANTHER" id="PTHR22777:SF17">
    <property type="entry name" value="UPF0053 PROTEIN SLL0260"/>
    <property type="match status" value="1"/>
</dbReference>
<keyword evidence="15" id="KW-1185">Reference proteome</keyword>
<feature type="domain" description="CNNM transmembrane" evidence="11">
    <location>
        <begin position="1"/>
        <end position="197"/>
    </location>
</feature>
<keyword evidence="5 7" id="KW-0129">CBS domain</keyword>
<evidence type="ECO:0000256" key="6">
    <source>
        <dbReference type="ARBA" id="ARBA00023136"/>
    </source>
</evidence>
<proteinExistence type="predicted"/>
<dbReference type="Gene3D" id="3.30.465.10">
    <property type="match status" value="1"/>
</dbReference>
<evidence type="ECO:0000256" key="4">
    <source>
        <dbReference type="ARBA" id="ARBA00022989"/>
    </source>
</evidence>
<dbReference type="Proteomes" id="UP000249300">
    <property type="component" value="Chromosome 1"/>
</dbReference>
<evidence type="ECO:0000259" key="10">
    <source>
        <dbReference type="PROSITE" id="PS51371"/>
    </source>
</evidence>
<sequence>MIYIGIIITLLLSGFFSGMEIAFVSSDKLRLEIDRKEHGFVGYILGLLFRKPDEFVTTLLVGNNVVLVVYGLLMAQLLETPIRLYVSTNDALVLLLQSLLSTMLILVTGEFLPKVLFRQKSNQMMTLFALPVSLFYILLFPITKLCTLLTKLFFLLVGGRSGVSSEGVLSGFSTADLDHYLSENIEDDRDGDLNTEVKILQNALDFSKVQVRYCMVPRNEMVAVELGADKSLLEEKFSSSGLSKLIVYKENIDDVVGYIHSSEMFQPDPWQKRVVPTLFVPESMYANKLMKQLMQRNRSIAIVIDELGGTSGMVTLEDIVEEIFGDIEDEHDRRKLVSKQISEHTYVFSGRMEIDDINEQFDLQLPESEEYLTIAGFILYHYQHIPSNGQSVTIAPYRFDVLHSTSTKIVLVKMTVEDKIEDR</sequence>
<evidence type="ECO:0000313" key="13">
    <source>
        <dbReference type="EMBL" id="SQH73479.1"/>
    </source>
</evidence>
<organism evidence="12 14">
    <name type="scientific">Porphyromonas crevioricanis</name>
    <dbReference type="NCBI Taxonomy" id="393921"/>
    <lineage>
        <taxon>Bacteria</taxon>
        <taxon>Pseudomonadati</taxon>
        <taxon>Bacteroidota</taxon>
        <taxon>Bacteroidia</taxon>
        <taxon>Bacteroidales</taxon>
        <taxon>Porphyromonadaceae</taxon>
        <taxon>Porphyromonas</taxon>
    </lineage>
</organism>
<dbReference type="Pfam" id="PF01595">
    <property type="entry name" value="CNNM"/>
    <property type="match status" value="1"/>
</dbReference>
<evidence type="ECO:0000256" key="1">
    <source>
        <dbReference type="ARBA" id="ARBA00004141"/>
    </source>
</evidence>
<dbReference type="InterPro" id="IPR036318">
    <property type="entry name" value="FAD-bd_PCMH-like_sf"/>
</dbReference>
<name>A0A0A2G0A3_9PORP</name>
<dbReference type="OrthoDB" id="9798188at2"/>
<comment type="subcellular location">
    <subcellularLocation>
        <location evidence="1">Membrane</location>
        <topology evidence="1">Multi-pass membrane protein</topology>
    </subcellularLocation>
</comment>
<evidence type="ECO:0000313" key="14">
    <source>
        <dbReference type="Proteomes" id="UP000030136"/>
    </source>
</evidence>
<dbReference type="Gene3D" id="3.10.580.10">
    <property type="entry name" value="CBS-domain"/>
    <property type="match status" value="1"/>
</dbReference>
<evidence type="ECO:0000256" key="5">
    <source>
        <dbReference type="ARBA" id="ARBA00023122"/>
    </source>
</evidence>
<keyword evidence="3" id="KW-0677">Repeat</keyword>
<accession>A0A0A2G0A3</accession>
<dbReference type="EMBL" id="JQJC01000009">
    <property type="protein sequence ID" value="KGN95847.1"/>
    <property type="molecule type" value="Genomic_DNA"/>
</dbReference>
<dbReference type="PROSITE" id="PS51371">
    <property type="entry name" value="CBS"/>
    <property type="match status" value="1"/>
</dbReference>
<reference evidence="12 14" key="1">
    <citation type="submission" date="2014-08" db="EMBL/GenBank/DDBJ databases">
        <title>Porphyromonas crevioricanis strain:COT-253_OH1447 Genome sequencing.</title>
        <authorList>
            <person name="Wallis C."/>
            <person name="Deusch O."/>
            <person name="O'Flynn C."/>
            <person name="Davis I."/>
            <person name="Jospin G."/>
            <person name="Darling A.E."/>
            <person name="Coil D.A."/>
            <person name="Alexiev A."/>
            <person name="Horsfall A."/>
            <person name="Kirkwood N."/>
            <person name="Harris S."/>
            <person name="Eisen J.A."/>
        </authorList>
    </citation>
    <scope>NUCLEOTIDE SEQUENCE [LARGE SCALE GENOMIC DNA]</scope>
    <source>
        <strain evidence="14">COT-253 OH1447</strain>
        <strain evidence="12">COT-253_OH1447</strain>
    </source>
</reference>
<evidence type="ECO:0000256" key="3">
    <source>
        <dbReference type="ARBA" id="ARBA00022737"/>
    </source>
</evidence>
<feature type="transmembrane region" description="Helical" evidence="9">
    <location>
        <begin position="93"/>
        <end position="112"/>
    </location>
</feature>
<keyword evidence="4 8" id="KW-1133">Transmembrane helix</keyword>
<dbReference type="InterPro" id="IPR016169">
    <property type="entry name" value="FAD-bd_PCMH_sub2"/>
</dbReference>
<dbReference type="Proteomes" id="UP000030136">
    <property type="component" value="Unassembled WGS sequence"/>
</dbReference>
<feature type="domain" description="CBS" evidence="10">
    <location>
        <begin position="271"/>
        <end position="330"/>
    </location>
</feature>
<dbReference type="InterPro" id="IPR005170">
    <property type="entry name" value="Transptr-assoc_dom"/>
</dbReference>
<evidence type="ECO:0000313" key="12">
    <source>
        <dbReference type="EMBL" id="KGN95847.1"/>
    </source>
</evidence>
<dbReference type="InterPro" id="IPR002550">
    <property type="entry name" value="CNNM"/>
</dbReference>